<evidence type="ECO:0000313" key="1">
    <source>
        <dbReference type="EMBL" id="HAT1596721.1"/>
    </source>
</evidence>
<comment type="caution">
    <text evidence="1">The sequence shown here is derived from an EMBL/GenBank/DDBJ whole genome shotgun (WGS) entry which is preliminary data.</text>
</comment>
<name>A0AAN5KRT6_LEGPN</name>
<accession>A0AAN5KRT6</accession>
<dbReference type="AlphaFoldDB" id="A0AAN5KRT6"/>
<reference evidence="1" key="1">
    <citation type="journal article" date="2018" name="Genome Biol.">
        <title>SKESA: strategic k-mer extension for scrupulous assemblies.</title>
        <authorList>
            <person name="Souvorov A."/>
            <person name="Agarwala R."/>
            <person name="Lipman D.J."/>
        </authorList>
    </citation>
    <scope>NUCLEOTIDE SEQUENCE</scope>
    <source>
        <strain evidence="1">D3612</strain>
    </source>
</reference>
<evidence type="ECO:0000313" key="2">
    <source>
        <dbReference type="Proteomes" id="UP000861567"/>
    </source>
</evidence>
<sequence length="61" mass="6907">MRKQTKKERTLAYKTANLITNEDLLKIGGGANSGCNTTRYTTKQTFDTHGNWDVGVDIEWD</sequence>
<gene>
    <name evidence="1" type="ORF">I8Y58_001952</name>
</gene>
<organism evidence="1 2">
    <name type="scientific">Legionella pneumophila</name>
    <dbReference type="NCBI Taxonomy" id="446"/>
    <lineage>
        <taxon>Bacteria</taxon>
        <taxon>Pseudomonadati</taxon>
        <taxon>Pseudomonadota</taxon>
        <taxon>Gammaproteobacteria</taxon>
        <taxon>Legionellales</taxon>
        <taxon>Legionellaceae</taxon>
        <taxon>Legionella</taxon>
    </lineage>
</organism>
<dbReference type="Proteomes" id="UP000861567">
    <property type="component" value="Unassembled WGS sequence"/>
</dbReference>
<proteinExistence type="predicted"/>
<protein>
    <submittedName>
        <fullName evidence="1">Uncharacterized protein</fullName>
    </submittedName>
</protein>
<dbReference type="EMBL" id="DACSEI010000018">
    <property type="protein sequence ID" value="HAT1596721.1"/>
    <property type="molecule type" value="Genomic_DNA"/>
</dbReference>
<reference evidence="1" key="2">
    <citation type="submission" date="2020-11" db="EMBL/GenBank/DDBJ databases">
        <authorList>
            <consortium name="NCBI Pathogen Detection Project"/>
        </authorList>
    </citation>
    <scope>NUCLEOTIDE SEQUENCE</scope>
    <source>
        <strain evidence="1">D3612</strain>
    </source>
</reference>